<keyword evidence="3" id="KW-0548">Nucleotidyltransferase</keyword>
<evidence type="ECO:0000259" key="2">
    <source>
        <dbReference type="PROSITE" id="PS50878"/>
    </source>
</evidence>
<evidence type="ECO:0000313" key="3">
    <source>
        <dbReference type="EMBL" id="QFQ11928.1"/>
    </source>
</evidence>
<feature type="domain" description="Reverse transcriptase" evidence="2">
    <location>
        <begin position="1"/>
        <end position="302"/>
    </location>
</feature>
<dbReference type="InterPro" id="IPR051083">
    <property type="entry name" value="GrpII_Intron_Splice-Mob/Def"/>
</dbReference>
<protein>
    <submittedName>
        <fullName evidence="3">RNA-directed DNA polymerase</fullName>
    </submittedName>
</protein>
<dbReference type="RefSeq" id="WP_111898887.1">
    <property type="nucleotide sequence ID" value="NZ_CP033459.1"/>
</dbReference>
<keyword evidence="4" id="KW-1185">Reference proteome</keyword>
<dbReference type="CDD" id="cd01646">
    <property type="entry name" value="RT_Bac_retron_I"/>
    <property type="match status" value="1"/>
</dbReference>
<sequence>MNREQLLSDLTRAFYDASRHKRNKPYQRLFAARLDKNLEALCDELINRTYKPLPSTCFLINDPKLREVFAANFRDRIVHHLYYNYTHEWLERTFIYDSYSCIKGRGTHFGIDRLEHHILCESQNYSQRCYVLKMDIKGYFMHINRQRLLDITLRQLRRLRQNFGSSLLDFLEYLSREIILLNPTDGCIMKGNRAEWLHLPKEKSLFCSPLGCGLPIGNLTSQLFSNVFLNELDQYMKRELKCKHYGRYVDDFYVVSCDRDFLRSLIPRVRYFLLQNLNLYLHEGKVRIYNASFGVDFLGAYLKPYRRYVNNPTLHRIKKKLPLVEHETCPKHIQARLNSWLGIMGHYSSTHLQRKLFLPMRTPWQYGRFVEKRSKLKYVLKEA</sequence>
<dbReference type="Proteomes" id="UP000249375">
    <property type="component" value="Chromosome"/>
</dbReference>
<dbReference type="PROSITE" id="PS50878">
    <property type="entry name" value="RT_POL"/>
    <property type="match status" value="1"/>
</dbReference>
<dbReference type="InterPro" id="IPR000477">
    <property type="entry name" value="RT_dom"/>
</dbReference>
<evidence type="ECO:0000313" key="4">
    <source>
        <dbReference type="Proteomes" id="UP000249375"/>
    </source>
</evidence>
<evidence type="ECO:0000256" key="1">
    <source>
        <dbReference type="ARBA" id="ARBA00034120"/>
    </source>
</evidence>
<dbReference type="GO" id="GO:0003964">
    <property type="term" value="F:RNA-directed DNA polymerase activity"/>
    <property type="evidence" value="ECO:0007669"/>
    <property type="project" value="UniProtKB-KW"/>
</dbReference>
<dbReference type="PANTHER" id="PTHR34047:SF8">
    <property type="entry name" value="PROTEIN YKFC"/>
    <property type="match status" value="1"/>
</dbReference>
<dbReference type="AlphaFoldDB" id="A0A5P8E4U3"/>
<organism evidence="3 4">
    <name type="scientific">Pseudoprevotella muciniphila</name>
    <dbReference type="NCBI Taxonomy" id="2133944"/>
    <lineage>
        <taxon>Bacteria</taxon>
        <taxon>Pseudomonadati</taxon>
        <taxon>Bacteroidota</taxon>
        <taxon>Bacteroidia</taxon>
        <taxon>Bacteroidales</taxon>
        <taxon>Prevotellaceae</taxon>
        <taxon>Pseudoprevotella</taxon>
    </lineage>
</organism>
<comment type="similarity">
    <text evidence="1">Belongs to the bacterial reverse transcriptase family.</text>
</comment>
<proteinExistence type="inferred from homology"/>
<dbReference type="KEGG" id="alq:C7Y71_002185"/>
<name>A0A5P8E4U3_9BACT</name>
<dbReference type="Pfam" id="PF00078">
    <property type="entry name" value="RVT_1"/>
    <property type="match status" value="1"/>
</dbReference>
<dbReference type="PANTHER" id="PTHR34047">
    <property type="entry name" value="NUCLEAR INTRON MATURASE 1, MITOCHONDRIAL-RELATED"/>
    <property type="match status" value="1"/>
</dbReference>
<reference evidence="3 4" key="1">
    <citation type="submission" date="2018-11" db="EMBL/GenBank/DDBJ databases">
        <authorList>
            <person name="Na S.W."/>
            <person name="Baik M."/>
        </authorList>
    </citation>
    <scope>NUCLEOTIDE SEQUENCE [LARGE SCALE GENOMIC DNA]</scope>
    <source>
        <strain evidence="3 4">E39</strain>
    </source>
</reference>
<dbReference type="EMBL" id="CP033459">
    <property type="protein sequence ID" value="QFQ11928.1"/>
    <property type="molecule type" value="Genomic_DNA"/>
</dbReference>
<dbReference type="SUPFAM" id="SSF56672">
    <property type="entry name" value="DNA/RNA polymerases"/>
    <property type="match status" value="1"/>
</dbReference>
<dbReference type="OrthoDB" id="9780724at2"/>
<keyword evidence="3" id="KW-0695">RNA-directed DNA polymerase</keyword>
<accession>A0A5P8E4U3</accession>
<gene>
    <name evidence="3" type="ORF">C7Y71_002185</name>
</gene>
<keyword evidence="3" id="KW-0808">Transferase</keyword>
<dbReference type="InterPro" id="IPR043502">
    <property type="entry name" value="DNA/RNA_pol_sf"/>
</dbReference>